<keyword evidence="2" id="KW-1185">Reference proteome</keyword>
<sequence length="181" mass="19722">MDISEKRLSIPGQVRALWDLCLSPCCSSHPLHASSYIKHTAKRSRLVSVKSIANGYFIRRTTRGCREPCRSTCFLTSDVGRLSLASDFFSHHLARPVTPARPLDALGSGAGHLFHLIMQVWAASRAKGACGGFNGSDNLYPTSSLCSGQTDILGWSRSSLPIFSRKVPNHGLLALLLTIRT</sequence>
<accession>A0A6G1HRC8</accession>
<dbReference type="Proteomes" id="UP000799640">
    <property type="component" value="Unassembled WGS sequence"/>
</dbReference>
<evidence type="ECO:0000313" key="2">
    <source>
        <dbReference type="Proteomes" id="UP000799640"/>
    </source>
</evidence>
<protein>
    <submittedName>
        <fullName evidence="1">Uncharacterized protein</fullName>
    </submittedName>
</protein>
<reference evidence="1" key="1">
    <citation type="journal article" date="2020" name="Stud. Mycol.">
        <title>101 Dothideomycetes genomes: a test case for predicting lifestyles and emergence of pathogens.</title>
        <authorList>
            <person name="Haridas S."/>
            <person name="Albert R."/>
            <person name="Binder M."/>
            <person name="Bloem J."/>
            <person name="Labutti K."/>
            <person name="Salamov A."/>
            <person name="Andreopoulos B."/>
            <person name="Baker S."/>
            <person name="Barry K."/>
            <person name="Bills G."/>
            <person name="Bluhm B."/>
            <person name="Cannon C."/>
            <person name="Castanera R."/>
            <person name="Culley D."/>
            <person name="Daum C."/>
            <person name="Ezra D."/>
            <person name="Gonzalez J."/>
            <person name="Henrissat B."/>
            <person name="Kuo A."/>
            <person name="Liang C."/>
            <person name="Lipzen A."/>
            <person name="Lutzoni F."/>
            <person name="Magnuson J."/>
            <person name="Mondo S."/>
            <person name="Nolan M."/>
            <person name="Ohm R."/>
            <person name="Pangilinan J."/>
            <person name="Park H.-J."/>
            <person name="Ramirez L."/>
            <person name="Alfaro M."/>
            <person name="Sun H."/>
            <person name="Tritt A."/>
            <person name="Yoshinaga Y."/>
            <person name="Zwiers L.-H."/>
            <person name="Turgeon B."/>
            <person name="Goodwin S."/>
            <person name="Spatafora J."/>
            <person name="Crous P."/>
            <person name="Grigoriev I."/>
        </authorList>
    </citation>
    <scope>NUCLEOTIDE SEQUENCE</scope>
    <source>
        <strain evidence="1">CBS 262.69</strain>
    </source>
</reference>
<dbReference type="AlphaFoldDB" id="A0A6G1HRC8"/>
<dbReference type="EMBL" id="ML996700">
    <property type="protein sequence ID" value="KAF2398426.1"/>
    <property type="molecule type" value="Genomic_DNA"/>
</dbReference>
<organism evidence="1 2">
    <name type="scientific">Trichodelitschia bisporula</name>
    <dbReference type="NCBI Taxonomy" id="703511"/>
    <lineage>
        <taxon>Eukaryota</taxon>
        <taxon>Fungi</taxon>
        <taxon>Dikarya</taxon>
        <taxon>Ascomycota</taxon>
        <taxon>Pezizomycotina</taxon>
        <taxon>Dothideomycetes</taxon>
        <taxon>Dothideomycetes incertae sedis</taxon>
        <taxon>Phaeotrichales</taxon>
        <taxon>Phaeotrichaceae</taxon>
        <taxon>Trichodelitschia</taxon>
    </lineage>
</organism>
<proteinExistence type="predicted"/>
<name>A0A6G1HRC8_9PEZI</name>
<gene>
    <name evidence="1" type="ORF">EJ06DRAFT_107861</name>
</gene>
<evidence type="ECO:0000313" key="1">
    <source>
        <dbReference type="EMBL" id="KAF2398426.1"/>
    </source>
</evidence>